<keyword evidence="5 11" id="KW-0238">DNA-binding</keyword>
<evidence type="ECO:0000256" key="7">
    <source>
        <dbReference type="ARBA" id="ARBA00023163"/>
    </source>
</evidence>
<feature type="compositionally biased region" description="Basic and acidic residues" evidence="9">
    <location>
        <begin position="37"/>
        <end position="52"/>
    </location>
</feature>
<protein>
    <submittedName>
        <fullName evidence="11">Homeobox protein cut</fullName>
    </submittedName>
</protein>
<keyword evidence="6 11" id="KW-0371">Homeobox</keyword>
<dbReference type="InterPro" id="IPR010982">
    <property type="entry name" value="Lambda_DNA-bd_dom_sf"/>
</dbReference>
<keyword evidence="8" id="KW-0539">Nucleus</keyword>
<feature type="compositionally biased region" description="Basic and acidic residues" evidence="9">
    <location>
        <begin position="251"/>
        <end position="271"/>
    </location>
</feature>
<dbReference type="Pfam" id="PF02376">
    <property type="entry name" value="CUT"/>
    <property type="match status" value="1"/>
</dbReference>
<keyword evidence="4" id="KW-0175">Coiled coil</keyword>
<dbReference type="OrthoDB" id="10257567at2759"/>
<evidence type="ECO:0000256" key="8">
    <source>
        <dbReference type="ARBA" id="ARBA00023242"/>
    </source>
</evidence>
<dbReference type="InterPro" id="IPR003350">
    <property type="entry name" value="CUT_dom"/>
</dbReference>
<keyword evidence="3" id="KW-0805">Transcription regulation</keyword>
<evidence type="ECO:0000313" key="11">
    <source>
        <dbReference type="EMBL" id="KAF0302156.1"/>
    </source>
</evidence>
<dbReference type="PANTHER" id="PTHR14043:SF2">
    <property type="entry name" value="HOMEOBOX PROTEIN CUT"/>
    <property type="match status" value="1"/>
</dbReference>
<dbReference type="SUPFAM" id="SSF47413">
    <property type="entry name" value="lambda repressor-like DNA-binding domains"/>
    <property type="match status" value="1"/>
</dbReference>
<evidence type="ECO:0000256" key="3">
    <source>
        <dbReference type="ARBA" id="ARBA00023015"/>
    </source>
</evidence>
<evidence type="ECO:0000256" key="4">
    <source>
        <dbReference type="ARBA" id="ARBA00023054"/>
    </source>
</evidence>
<evidence type="ECO:0000256" key="1">
    <source>
        <dbReference type="ARBA" id="ARBA00004123"/>
    </source>
</evidence>
<proteinExistence type="predicted"/>
<gene>
    <name evidence="11" type="primary">ct_3</name>
    <name evidence="11" type="ORF">FJT64_025743</name>
</gene>
<evidence type="ECO:0000256" key="6">
    <source>
        <dbReference type="ARBA" id="ARBA00023155"/>
    </source>
</evidence>
<keyword evidence="7" id="KW-0804">Transcription</keyword>
<feature type="region of interest" description="Disordered" evidence="9">
    <location>
        <begin position="241"/>
        <end position="300"/>
    </location>
</feature>
<feature type="domain" description="CUT" evidence="10">
    <location>
        <begin position="313"/>
        <end position="400"/>
    </location>
</feature>
<name>A0A6A4W4B9_AMPAM</name>
<feature type="region of interest" description="Disordered" evidence="9">
    <location>
        <begin position="151"/>
        <end position="170"/>
    </location>
</feature>
<comment type="subcellular location">
    <subcellularLocation>
        <location evidence="1">Nucleus</location>
    </subcellularLocation>
</comment>
<evidence type="ECO:0000256" key="2">
    <source>
        <dbReference type="ARBA" id="ARBA00022737"/>
    </source>
</evidence>
<organism evidence="11 12">
    <name type="scientific">Amphibalanus amphitrite</name>
    <name type="common">Striped barnacle</name>
    <name type="synonym">Balanus amphitrite</name>
    <dbReference type="NCBI Taxonomy" id="1232801"/>
    <lineage>
        <taxon>Eukaryota</taxon>
        <taxon>Metazoa</taxon>
        <taxon>Ecdysozoa</taxon>
        <taxon>Arthropoda</taxon>
        <taxon>Crustacea</taxon>
        <taxon>Multicrustacea</taxon>
        <taxon>Cirripedia</taxon>
        <taxon>Thoracica</taxon>
        <taxon>Thoracicalcarea</taxon>
        <taxon>Balanomorpha</taxon>
        <taxon>Balanoidea</taxon>
        <taxon>Balanidae</taxon>
        <taxon>Amphibalaninae</taxon>
        <taxon>Amphibalanus</taxon>
    </lineage>
</organism>
<dbReference type="EMBL" id="VIIS01001087">
    <property type="protein sequence ID" value="KAF0302156.1"/>
    <property type="molecule type" value="Genomic_DNA"/>
</dbReference>
<dbReference type="SMART" id="SM01109">
    <property type="entry name" value="CUT"/>
    <property type="match status" value="1"/>
</dbReference>
<feature type="region of interest" description="Disordered" evidence="9">
    <location>
        <begin position="37"/>
        <end position="90"/>
    </location>
</feature>
<evidence type="ECO:0000256" key="9">
    <source>
        <dbReference type="SAM" id="MobiDB-lite"/>
    </source>
</evidence>
<dbReference type="Proteomes" id="UP000440578">
    <property type="component" value="Unassembled WGS sequence"/>
</dbReference>
<dbReference type="PANTHER" id="PTHR14043">
    <property type="entry name" value="CCAAT DISPLACEMENT PROTEIN-RELATED"/>
    <property type="match status" value="1"/>
</dbReference>
<accession>A0A6A4W4B9</accession>
<dbReference type="GO" id="GO:0000981">
    <property type="term" value="F:DNA-binding transcription factor activity, RNA polymerase II-specific"/>
    <property type="evidence" value="ECO:0007669"/>
    <property type="project" value="TreeGrafter"/>
</dbReference>
<sequence>MSSVDPVFKKEEVPMIIAQFWQQRAALAEREARTLKEQLAASRERTPSRHSEAASSGAGHPESASETQRRASLGGSDVSKEKESSDLVEDVRRLQSRLAQVENHTAQQRAKLLEELETKKKTIQRLQNIIEQQKDYNDIKKGIVLLKSMKGGGGPERMDTGPPSPPADKSLDVLKELQNERTEPRGVSAVAPTLGDPRPPLVEPSLLGFRGPAPGCRPPFLPTPHFPFAPFPPSATGALVSLASRSPSSPGERRGSLSPPERARGTPESESTRQPSPAETPDAPPTFRYDENDPLIPKSDPMETRLQEMLRYNMDKYANQSLDTLQLSRRVRELLSVNNIGQRMFARYILGLSQGTVSELLSKPKTWEKLTEKGRDSYRKMHAWAVDDAAVSLLKAVIPKRG</sequence>
<dbReference type="Gene3D" id="1.10.260.40">
    <property type="entry name" value="lambda repressor-like DNA-binding domains"/>
    <property type="match status" value="1"/>
</dbReference>
<feature type="region of interest" description="Disordered" evidence="9">
    <location>
        <begin position="179"/>
        <end position="206"/>
    </location>
</feature>
<reference evidence="11 12" key="1">
    <citation type="submission" date="2019-07" db="EMBL/GenBank/DDBJ databases">
        <title>Draft genome assembly of a fouling barnacle, Amphibalanus amphitrite (Darwin, 1854): The first reference genome for Thecostraca.</title>
        <authorList>
            <person name="Kim W."/>
        </authorList>
    </citation>
    <scope>NUCLEOTIDE SEQUENCE [LARGE SCALE GENOMIC DNA]</scope>
    <source>
        <strain evidence="11">SNU_AA5</strain>
        <tissue evidence="11">Soma without cirri and trophi</tissue>
    </source>
</reference>
<feature type="compositionally biased region" description="Basic and acidic residues" evidence="9">
    <location>
        <begin position="78"/>
        <end position="90"/>
    </location>
</feature>
<keyword evidence="2" id="KW-0677">Repeat</keyword>
<comment type="caution">
    <text evidence="11">The sequence shown here is derived from an EMBL/GenBank/DDBJ whole genome shotgun (WGS) entry which is preliminary data.</text>
</comment>
<dbReference type="AlphaFoldDB" id="A0A6A4W4B9"/>
<keyword evidence="12" id="KW-1185">Reference proteome</keyword>
<dbReference type="GO" id="GO:0005634">
    <property type="term" value="C:nucleus"/>
    <property type="evidence" value="ECO:0007669"/>
    <property type="project" value="UniProtKB-SubCell"/>
</dbReference>
<evidence type="ECO:0000313" key="12">
    <source>
        <dbReference type="Proteomes" id="UP000440578"/>
    </source>
</evidence>
<evidence type="ECO:0000256" key="5">
    <source>
        <dbReference type="ARBA" id="ARBA00023125"/>
    </source>
</evidence>
<dbReference type="GO" id="GO:0000977">
    <property type="term" value="F:RNA polymerase II transcription regulatory region sequence-specific DNA binding"/>
    <property type="evidence" value="ECO:0007669"/>
    <property type="project" value="TreeGrafter"/>
</dbReference>
<evidence type="ECO:0000259" key="10">
    <source>
        <dbReference type="PROSITE" id="PS51042"/>
    </source>
</evidence>
<dbReference type="PROSITE" id="PS51042">
    <property type="entry name" value="CUT"/>
    <property type="match status" value="1"/>
</dbReference>